<evidence type="ECO:0000313" key="1">
    <source>
        <dbReference type="EMBL" id="KKM87227.1"/>
    </source>
</evidence>
<reference evidence="1" key="1">
    <citation type="journal article" date="2015" name="Nature">
        <title>Complex archaea that bridge the gap between prokaryotes and eukaryotes.</title>
        <authorList>
            <person name="Spang A."/>
            <person name="Saw J.H."/>
            <person name="Jorgensen S.L."/>
            <person name="Zaremba-Niedzwiedzka K."/>
            <person name="Martijn J."/>
            <person name="Lind A.E."/>
            <person name="van Eijk R."/>
            <person name="Schleper C."/>
            <person name="Guy L."/>
            <person name="Ettema T.J."/>
        </authorList>
    </citation>
    <scope>NUCLEOTIDE SEQUENCE</scope>
</reference>
<accession>A0A0F9P135</accession>
<dbReference type="AlphaFoldDB" id="A0A0F9P135"/>
<proteinExistence type="predicted"/>
<comment type="caution">
    <text evidence="1">The sequence shown here is derived from an EMBL/GenBank/DDBJ whole genome shotgun (WGS) entry which is preliminary data.</text>
</comment>
<organism evidence="1">
    <name type="scientific">marine sediment metagenome</name>
    <dbReference type="NCBI Taxonomy" id="412755"/>
    <lineage>
        <taxon>unclassified sequences</taxon>
        <taxon>metagenomes</taxon>
        <taxon>ecological metagenomes</taxon>
    </lineage>
</organism>
<gene>
    <name evidence="1" type="ORF">LCGC14_1271150</name>
</gene>
<sequence>MRATQEELRDRELAVVEEHRVIYGTVSDQDAYGLIVADRLERWAVELAITVVPDALQKWAGMMTTLHGPEVLMYHGTRAGWPGYKVDWITALLVVMYGEAEYFWPEKLGDDDVKRAHAWINGKKVPGVITYLPKEG</sequence>
<name>A0A0F9P135_9ZZZZ</name>
<protein>
    <submittedName>
        <fullName evidence="1">Uncharacterized protein</fullName>
    </submittedName>
</protein>
<dbReference type="EMBL" id="LAZR01007134">
    <property type="protein sequence ID" value="KKM87227.1"/>
    <property type="molecule type" value="Genomic_DNA"/>
</dbReference>